<gene>
    <name evidence="1" type="ORF">SAMN04488101_12710</name>
</gene>
<dbReference type="EMBL" id="FWYB01000027">
    <property type="protein sequence ID" value="SMD18527.1"/>
    <property type="molecule type" value="Genomic_DNA"/>
</dbReference>
<protein>
    <submittedName>
        <fullName evidence="1">Uncharacterized protein</fullName>
    </submittedName>
</protein>
<name>A0A1W2F992_9SPHI</name>
<dbReference type="STRING" id="475255.SAMN04488101_12710"/>
<evidence type="ECO:0000313" key="1">
    <source>
        <dbReference type="EMBL" id="SMD18527.1"/>
    </source>
</evidence>
<dbReference type="RefSeq" id="WP_084292574.1">
    <property type="nucleotide sequence ID" value="NZ_FWYB01000027.1"/>
</dbReference>
<dbReference type="Proteomes" id="UP000192678">
    <property type="component" value="Unassembled WGS sequence"/>
</dbReference>
<reference evidence="1 2" key="1">
    <citation type="submission" date="2017-04" db="EMBL/GenBank/DDBJ databases">
        <authorList>
            <person name="Afonso C.L."/>
            <person name="Miller P.J."/>
            <person name="Scott M.A."/>
            <person name="Spackman E."/>
            <person name="Goraichik I."/>
            <person name="Dimitrov K.M."/>
            <person name="Suarez D.L."/>
            <person name="Swayne D.E."/>
        </authorList>
    </citation>
    <scope>NUCLEOTIDE SEQUENCE [LARGE SCALE GENOMIC DNA]</scope>
    <source>
        <strain evidence="1 2">DSM 19625</strain>
    </source>
</reference>
<dbReference type="OrthoDB" id="893724at2"/>
<accession>A0A1W2F992</accession>
<organism evidence="1 2">
    <name type="scientific">Pedobacter nyackensis</name>
    <dbReference type="NCBI Taxonomy" id="475255"/>
    <lineage>
        <taxon>Bacteria</taxon>
        <taxon>Pseudomonadati</taxon>
        <taxon>Bacteroidota</taxon>
        <taxon>Sphingobacteriia</taxon>
        <taxon>Sphingobacteriales</taxon>
        <taxon>Sphingobacteriaceae</taxon>
        <taxon>Pedobacter</taxon>
    </lineage>
</organism>
<dbReference type="AlphaFoldDB" id="A0A1W2F992"/>
<keyword evidence="2" id="KW-1185">Reference proteome</keyword>
<evidence type="ECO:0000313" key="2">
    <source>
        <dbReference type="Proteomes" id="UP000192678"/>
    </source>
</evidence>
<proteinExistence type="predicted"/>
<sequence>MHIIQVSKSVALSKSNFRNMFRLALITGVFIVCFTSCKKGGISGVEVEPVPNTKQISLSDSIYFEVDGKVYTANSVFSMGIGNSGANMRFLDAPVAGRKNWGTLGGKSYYASVDSIYLSYGKSFSGPNDYGNLHISFGKGFQVKDLNYIGAMWYAKDIRNMLDKGKQEFAIDYQSTNSIDGVSFVVDRLGRTGRPEFSFDDSSDSSLQDDAHFEITEKEQVDKDRYRISARFEMNLYDDKGKKYRATKGFLRLNVFRFFWQTDLFSGSAR</sequence>